<dbReference type="EMBL" id="JAUHHV010000002">
    <property type="protein sequence ID" value="KAK1431942.1"/>
    <property type="molecule type" value="Genomic_DNA"/>
</dbReference>
<dbReference type="AlphaFoldDB" id="A0AAD8P4N6"/>
<evidence type="ECO:0000313" key="2">
    <source>
        <dbReference type="Proteomes" id="UP001229421"/>
    </source>
</evidence>
<evidence type="ECO:0000313" key="1">
    <source>
        <dbReference type="EMBL" id="KAK1431942.1"/>
    </source>
</evidence>
<sequence length="185" mass="20207">MWVTRSAHQGVVPCVYRVGPVGWKTAGSHSPSTRYAQMVHVGCAYRLEQPRQPIKGGATPLHLCSHLSLSLELFRERNQSVLLRNRASSAVPCVVTFLRVSGACRSLGVRRGSVRVKNGDHQGVAQLKIGDRRDVPDGVVEGFIVLTVYIYLMMLESTVEARAGRSLAGLEDRRSGPRIVASLSC</sequence>
<dbReference type="Proteomes" id="UP001229421">
    <property type="component" value="Unassembled WGS sequence"/>
</dbReference>
<organism evidence="1 2">
    <name type="scientific">Tagetes erecta</name>
    <name type="common">African marigold</name>
    <dbReference type="NCBI Taxonomy" id="13708"/>
    <lineage>
        <taxon>Eukaryota</taxon>
        <taxon>Viridiplantae</taxon>
        <taxon>Streptophyta</taxon>
        <taxon>Embryophyta</taxon>
        <taxon>Tracheophyta</taxon>
        <taxon>Spermatophyta</taxon>
        <taxon>Magnoliopsida</taxon>
        <taxon>eudicotyledons</taxon>
        <taxon>Gunneridae</taxon>
        <taxon>Pentapetalae</taxon>
        <taxon>asterids</taxon>
        <taxon>campanulids</taxon>
        <taxon>Asterales</taxon>
        <taxon>Asteraceae</taxon>
        <taxon>Asteroideae</taxon>
        <taxon>Heliantheae alliance</taxon>
        <taxon>Tageteae</taxon>
        <taxon>Tagetes</taxon>
    </lineage>
</organism>
<keyword evidence="2" id="KW-1185">Reference proteome</keyword>
<name>A0AAD8P4N6_TARER</name>
<protein>
    <submittedName>
        <fullName evidence="1">Uncharacterized protein</fullName>
    </submittedName>
</protein>
<comment type="caution">
    <text evidence="1">The sequence shown here is derived from an EMBL/GenBank/DDBJ whole genome shotgun (WGS) entry which is preliminary data.</text>
</comment>
<accession>A0AAD8P4N6</accession>
<reference evidence="1" key="1">
    <citation type="journal article" date="2023" name="bioRxiv">
        <title>Improved chromosome-level genome assembly for marigold (Tagetes erecta).</title>
        <authorList>
            <person name="Jiang F."/>
            <person name="Yuan L."/>
            <person name="Wang S."/>
            <person name="Wang H."/>
            <person name="Xu D."/>
            <person name="Wang A."/>
            <person name="Fan W."/>
        </authorList>
    </citation>
    <scope>NUCLEOTIDE SEQUENCE</scope>
    <source>
        <strain evidence="1">WSJ</strain>
        <tissue evidence="1">Leaf</tissue>
    </source>
</reference>
<proteinExistence type="predicted"/>
<gene>
    <name evidence="1" type="ORF">QVD17_08756</name>
</gene>